<dbReference type="RefSeq" id="WP_106987033.1">
    <property type="nucleotide sequence ID" value="NZ_DBGCOW010000103.1"/>
</dbReference>
<evidence type="ECO:0000313" key="3">
    <source>
        <dbReference type="EMBL" id="PST42259.1"/>
    </source>
</evidence>
<evidence type="ECO:0000313" key="4">
    <source>
        <dbReference type="Proteomes" id="UP000241201"/>
    </source>
</evidence>
<accession>A0A2T3G413</accession>
<dbReference type="Proteomes" id="UP001198439">
    <property type="component" value="Unassembled WGS sequence"/>
</dbReference>
<proteinExistence type="predicted"/>
<keyword evidence="1" id="KW-0812">Transmembrane</keyword>
<keyword evidence="1" id="KW-1133">Transmembrane helix</keyword>
<name>A0A2T3G413_9FIRM</name>
<protein>
    <submittedName>
        <fullName evidence="3">DUF3267 domain-containing protein</fullName>
    </submittedName>
</protein>
<keyword evidence="4" id="KW-1185">Reference proteome</keyword>
<comment type="caution">
    <text evidence="3">The sequence shown here is derived from an EMBL/GenBank/DDBJ whole genome shotgun (WGS) entry which is preliminary data.</text>
</comment>
<dbReference type="GeneID" id="77469781"/>
<keyword evidence="1" id="KW-0472">Membrane</keyword>
<reference evidence="2" key="3">
    <citation type="submission" date="2021-10" db="EMBL/GenBank/DDBJ databases">
        <title>Collection of gut derived symbiotic bacterial strains cultured from healthy donors.</title>
        <authorList>
            <person name="Lin H."/>
            <person name="Littmann E."/>
            <person name="Kohout C."/>
            <person name="Pamer E.G."/>
        </authorList>
    </citation>
    <scope>NUCLEOTIDE SEQUENCE</scope>
    <source>
        <strain evidence="2">DFI.4.48</strain>
    </source>
</reference>
<reference evidence="3" key="2">
    <citation type="journal article" date="2019" name="Int. J. Syst. Evol. Microbiol.">
        <title>Faecalibacillus intestinalis gen. nov., sp. nov. and Faecalibacillus faecis sp. nov., isolated from human faeces.</title>
        <authorList>
            <person name="Seo B."/>
            <person name="Jeon K."/>
            <person name="Baek I."/>
            <person name="Lee Y.M."/>
            <person name="Baek K."/>
            <person name="Ko G."/>
        </authorList>
    </citation>
    <scope>NUCLEOTIDE SEQUENCE</scope>
    <source>
        <strain evidence="3">SNUG30370</strain>
    </source>
</reference>
<feature type="transmembrane region" description="Helical" evidence="1">
    <location>
        <begin position="145"/>
        <end position="165"/>
    </location>
</feature>
<organism evidence="3 4">
    <name type="scientific">Faecalibacillus faecis</name>
    <dbReference type="NCBI Taxonomy" id="1982628"/>
    <lineage>
        <taxon>Bacteria</taxon>
        <taxon>Bacillati</taxon>
        <taxon>Bacillota</taxon>
        <taxon>Erysipelotrichia</taxon>
        <taxon>Erysipelotrichales</taxon>
        <taxon>Coprobacillaceae</taxon>
        <taxon>Faecalibacillus</taxon>
    </lineage>
</organism>
<dbReference type="InterPro" id="IPR021683">
    <property type="entry name" value="DUF3267"/>
</dbReference>
<dbReference type="EMBL" id="PYLP01000001">
    <property type="protein sequence ID" value="PST42259.1"/>
    <property type="molecule type" value="Genomic_DNA"/>
</dbReference>
<feature type="transmembrane region" description="Helical" evidence="1">
    <location>
        <begin position="121"/>
        <end position="139"/>
    </location>
</feature>
<gene>
    <name evidence="3" type="ORF">C7U55_01495</name>
    <name evidence="2" type="ORF">LJD69_02660</name>
</gene>
<reference evidence="4" key="1">
    <citation type="submission" date="2018-03" db="EMBL/GenBank/DDBJ databases">
        <title>Lachnoclostridium SNUG30370 gen.nov., sp.nov., isolated from human faeces.</title>
        <authorList>
            <person name="Seo B."/>
            <person name="Jeon K."/>
            <person name="Ko G."/>
        </authorList>
    </citation>
    <scope>NUCLEOTIDE SEQUENCE [LARGE SCALE GENOMIC DNA]</scope>
    <source>
        <strain evidence="4">SNUG30370</strain>
    </source>
</reference>
<evidence type="ECO:0000256" key="1">
    <source>
        <dbReference type="SAM" id="Phobius"/>
    </source>
</evidence>
<dbReference type="AlphaFoldDB" id="A0A2T3G413"/>
<feature type="transmembrane region" description="Helical" evidence="1">
    <location>
        <begin position="64"/>
        <end position="83"/>
    </location>
</feature>
<dbReference type="Pfam" id="PF11667">
    <property type="entry name" value="DUF3267"/>
    <property type="match status" value="1"/>
</dbReference>
<dbReference type="EMBL" id="JAJDKZ010000005">
    <property type="protein sequence ID" value="MCB8609498.1"/>
    <property type="molecule type" value="Genomic_DNA"/>
</dbReference>
<evidence type="ECO:0000313" key="2">
    <source>
        <dbReference type="EMBL" id="MCB8609498.1"/>
    </source>
</evidence>
<sequence>MKLHYRGKYNLDPATLPTCKHQPNAVKFKEVDSTKELAVIANGIAIALMILLAIPVYLKYKGLLFDYFDEMMVGAMLPLLTMFPHELIHALCFKEDVYLYTNFKQGLLFVVGCETMSKHRFIFMSLLPNIVFGFLPYMISFLGIQYLTLAVLGVIAIGMGAGDYYNVFNALIQMPKGARTYLYQMNSYWYIPEK</sequence>
<dbReference type="Proteomes" id="UP000241201">
    <property type="component" value="Unassembled WGS sequence"/>
</dbReference>
<feature type="transmembrane region" description="Helical" evidence="1">
    <location>
        <begin position="37"/>
        <end position="58"/>
    </location>
</feature>